<evidence type="ECO:0000313" key="10">
    <source>
        <dbReference type="EMBL" id="ABC30751.1"/>
    </source>
</evidence>
<dbReference type="PANTHER" id="PTHR44757">
    <property type="entry name" value="DIGUANYLATE CYCLASE DGCP"/>
    <property type="match status" value="1"/>
</dbReference>
<dbReference type="InterPro" id="IPR001633">
    <property type="entry name" value="EAL_dom"/>
</dbReference>
<dbReference type="PROSITE" id="PS50887">
    <property type="entry name" value="GGDEF"/>
    <property type="match status" value="1"/>
</dbReference>
<evidence type="ECO:0000256" key="4">
    <source>
        <dbReference type="ARBA" id="ARBA00051114"/>
    </source>
</evidence>
<dbReference type="Pfam" id="PF00990">
    <property type="entry name" value="GGDEF"/>
    <property type="match status" value="1"/>
</dbReference>
<dbReference type="SUPFAM" id="SSF55073">
    <property type="entry name" value="Nucleotide cyclase"/>
    <property type="match status" value="1"/>
</dbReference>
<evidence type="ECO:0000259" key="9">
    <source>
        <dbReference type="PROSITE" id="PS50887"/>
    </source>
</evidence>
<keyword evidence="5" id="KW-1133">Transmembrane helix</keyword>
<dbReference type="SUPFAM" id="SSF141868">
    <property type="entry name" value="EAL domain-like"/>
    <property type="match status" value="1"/>
</dbReference>
<dbReference type="KEGG" id="hch:HCH_04036"/>
<dbReference type="InterPro" id="IPR052155">
    <property type="entry name" value="Biofilm_reg_signaling"/>
</dbReference>
<dbReference type="PROSITE" id="PS50883">
    <property type="entry name" value="EAL"/>
    <property type="match status" value="1"/>
</dbReference>
<keyword evidence="5" id="KW-0472">Membrane</keyword>
<dbReference type="SUPFAM" id="SSF55785">
    <property type="entry name" value="PYP-like sensor domain (PAS domain)"/>
    <property type="match status" value="1"/>
</dbReference>
<accession>Q2SF23</accession>
<keyword evidence="11" id="KW-1185">Reference proteome</keyword>
<dbReference type="PROSITE" id="PS50113">
    <property type="entry name" value="PAC"/>
    <property type="match status" value="1"/>
</dbReference>
<dbReference type="InterPro" id="IPR043128">
    <property type="entry name" value="Rev_trsase/Diguanyl_cyclase"/>
</dbReference>
<gene>
    <name evidence="10" type="ordered locus">HCH_04036</name>
</gene>
<dbReference type="CDD" id="cd01948">
    <property type="entry name" value="EAL"/>
    <property type="match status" value="1"/>
</dbReference>
<dbReference type="EMBL" id="CP000155">
    <property type="protein sequence ID" value="ABC30751.1"/>
    <property type="molecule type" value="Genomic_DNA"/>
</dbReference>
<evidence type="ECO:0000259" key="6">
    <source>
        <dbReference type="PROSITE" id="PS50112"/>
    </source>
</evidence>
<comment type="cofactor">
    <cofactor evidence="1">
        <name>Mg(2+)</name>
        <dbReference type="ChEBI" id="CHEBI:18420"/>
    </cofactor>
</comment>
<evidence type="ECO:0000256" key="5">
    <source>
        <dbReference type="SAM" id="Phobius"/>
    </source>
</evidence>
<evidence type="ECO:0000259" key="7">
    <source>
        <dbReference type="PROSITE" id="PS50113"/>
    </source>
</evidence>
<dbReference type="FunFam" id="3.20.20.450:FF:000001">
    <property type="entry name" value="Cyclic di-GMP phosphodiesterase yahA"/>
    <property type="match status" value="1"/>
</dbReference>
<organism evidence="10 11">
    <name type="scientific">Hahella chejuensis (strain KCTC 2396)</name>
    <dbReference type="NCBI Taxonomy" id="349521"/>
    <lineage>
        <taxon>Bacteria</taxon>
        <taxon>Pseudomonadati</taxon>
        <taxon>Pseudomonadota</taxon>
        <taxon>Gammaproteobacteria</taxon>
        <taxon>Oceanospirillales</taxon>
        <taxon>Hahellaceae</taxon>
        <taxon>Hahella</taxon>
    </lineage>
</organism>
<evidence type="ECO:0000256" key="3">
    <source>
        <dbReference type="ARBA" id="ARBA00022636"/>
    </source>
</evidence>
<dbReference type="Gene3D" id="3.20.20.450">
    <property type="entry name" value="EAL domain"/>
    <property type="match status" value="1"/>
</dbReference>
<feature type="domain" description="PAS" evidence="6">
    <location>
        <begin position="78"/>
        <end position="134"/>
    </location>
</feature>
<dbReference type="Proteomes" id="UP000000238">
    <property type="component" value="Chromosome"/>
</dbReference>
<comment type="catalytic activity">
    <reaction evidence="4">
        <text>3',3'-c-di-GMP + H2O = 5'-phosphoguanylyl(3'-&gt;5')guanosine + H(+)</text>
        <dbReference type="Rhea" id="RHEA:24902"/>
        <dbReference type="ChEBI" id="CHEBI:15377"/>
        <dbReference type="ChEBI" id="CHEBI:15378"/>
        <dbReference type="ChEBI" id="CHEBI:58754"/>
        <dbReference type="ChEBI" id="CHEBI:58805"/>
        <dbReference type="EC" id="3.1.4.52"/>
    </reaction>
    <physiologicalReaction direction="left-to-right" evidence="4">
        <dbReference type="Rhea" id="RHEA:24903"/>
    </physiologicalReaction>
</comment>
<dbReference type="InterPro" id="IPR000014">
    <property type="entry name" value="PAS"/>
</dbReference>
<evidence type="ECO:0000256" key="1">
    <source>
        <dbReference type="ARBA" id="ARBA00001946"/>
    </source>
</evidence>
<dbReference type="STRING" id="349521.HCH_04036"/>
<dbReference type="InterPro" id="IPR000700">
    <property type="entry name" value="PAS-assoc_C"/>
</dbReference>
<dbReference type="InterPro" id="IPR035965">
    <property type="entry name" value="PAS-like_dom_sf"/>
</dbReference>
<name>Q2SF23_HAHCH</name>
<dbReference type="InterPro" id="IPR000160">
    <property type="entry name" value="GGDEF_dom"/>
</dbReference>
<feature type="transmembrane region" description="Helical" evidence="5">
    <location>
        <begin position="37"/>
        <end position="57"/>
    </location>
</feature>
<dbReference type="RefSeq" id="WP_011397818.1">
    <property type="nucleotide sequence ID" value="NC_007645.1"/>
</dbReference>
<dbReference type="InterPro" id="IPR035919">
    <property type="entry name" value="EAL_sf"/>
</dbReference>
<dbReference type="InterPro" id="IPR029787">
    <property type="entry name" value="Nucleotide_cyclase"/>
</dbReference>
<dbReference type="Gene3D" id="3.30.450.20">
    <property type="entry name" value="PAS domain"/>
    <property type="match status" value="1"/>
</dbReference>
<keyword evidence="3" id="KW-0973">c-di-GMP</keyword>
<dbReference type="eggNOG" id="COG5001">
    <property type="taxonomic scope" value="Bacteria"/>
</dbReference>
<protein>
    <recommendedName>
        <fullName evidence="2">cyclic-guanylate-specific phosphodiesterase</fullName>
        <ecNumber evidence="2">3.1.4.52</ecNumber>
    </recommendedName>
</protein>
<dbReference type="SMART" id="SM00091">
    <property type="entry name" value="PAS"/>
    <property type="match status" value="1"/>
</dbReference>
<evidence type="ECO:0000313" key="11">
    <source>
        <dbReference type="Proteomes" id="UP000000238"/>
    </source>
</evidence>
<dbReference type="NCBIfam" id="TIGR00254">
    <property type="entry name" value="GGDEF"/>
    <property type="match status" value="1"/>
</dbReference>
<dbReference type="Pfam" id="PF00563">
    <property type="entry name" value="EAL"/>
    <property type="match status" value="1"/>
</dbReference>
<dbReference type="CDD" id="cd01949">
    <property type="entry name" value="GGDEF"/>
    <property type="match status" value="1"/>
</dbReference>
<sequence>MRKHGEFWDVLPISLLMLGSVATIHLASLYYFEGESLSWPILTTLSIAVIFAFLSLIQIRLNRQLAAKVKALHERDFKLKKLSSAVTNSGCSIIITDRLGRIEFVNNKFVNVTGYGQEEARGRFLDILNPKDMDAEKPQEQIWESDILYDGWEGEVLSRRRDGYDFWWAVTVSTVCDSDNTVTNYVISGVDVSELKEANRKMQQMALYDSLTGLANRRLFVDRLEQAVKAASRDRKQIALLFLDLDQFKRINDTLGHDAGDSLLQTVAQRLKNCVRAKDTVARLGGDEFTVLLTDIVDTFSVTPVATQILKALKEPIKLKKHEVIVSTSIGVTLAPTDGANADVLMKNADLALYRAKEHGRDRYHFYTEELNAHALKQLLMEQELRHALQFEEFTLGFQPQVNLTTGKIVSVEALIRWHHPSKGLVMPDSFISVAEETGLINPIGRWVLKNACMQMKMLQDLTGSAIKIAVNLSARQFDDPKLEQSIEEALNETGLEPEWLELEVTESMLMGDIQAVTNKLKRLRQTGVSLAIDDFGSGYSSLSYLKKLPVNALKVDREFVRDIPEDSNDMEITSAIIAVAHKLQLKVVAEGVETAEQKEYLLANQCDFAQGYFFSKPLSFEDLYIYLNEHKFKQTA</sequence>
<dbReference type="HOGENOM" id="CLU_000445_70_20_6"/>
<dbReference type="Gene3D" id="3.30.70.270">
    <property type="match status" value="1"/>
</dbReference>
<keyword evidence="5" id="KW-0812">Transmembrane</keyword>
<dbReference type="EC" id="3.1.4.52" evidence="2"/>
<feature type="domain" description="GGDEF" evidence="9">
    <location>
        <begin position="236"/>
        <end position="369"/>
    </location>
</feature>
<dbReference type="Pfam" id="PF13426">
    <property type="entry name" value="PAS_9"/>
    <property type="match status" value="1"/>
</dbReference>
<dbReference type="SMART" id="SM00052">
    <property type="entry name" value="EAL"/>
    <property type="match status" value="1"/>
</dbReference>
<dbReference type="NCBIfam" id="TIGR00229">
    <property type="entry name" value="sensory_box"/>
    <property type="match status" value="1"/>
</dbReference>
<proteinExistence type="predicted"/>
<dbReference type="CDD" id="cd00130">
    <property type="entry name" value="PAS"/>
    <property type="match status" value="1"/>
</dbReference>
<feature type="domain" description="EAL" evidence="8">
    <location>
        <begin position="378"/>
        <end position="632"/>
    </location>
</feature>
<dbReference type="PROSITE" id="PS50112">
    <property type="entry name" value="PAS"/>
    <property type="match status" value="1"/>
</dbReference>
<evidence type="ECO:0000259" key="8">
    <source>
        <dbReference type="PROSITE" id="PS50883"/>
    </source>
</evidence>
<dbReference type="GO" id="GO:0071111">
    <property type="term" value="F:cyclic-guanylate-specific phosphodiesterase activity"/>
    <property type="evidence" value="ECO:0007669"/>
    <property type="project" value="UniProtKB-EC"/>
</dbReference>
<reference evidence="10 11" key="1">
    <citation type="journal article" date="2005" name="Nucleic Acids Res.">
        <title>Genomic blueprint of Hahella chejuensis, a marine microbe producing an algicidal agent.</title>
        <authorList>
            <person name="Jeong H."/>
            <person name="Yim J.H."/>
            <person name="Lee C."/>
            <person name="Choi S.-H."/>
            <person name="Park Y.K."/>
            <person name="Yoon S.H."/>
            <person name="Hur C.-G."/>
            <person name="Kang H.-Y."/>
            <person name="Kim D."/>
            <person name="Lee H.H."/>
            <person name="Park K.H."/>
            <person name="Park S.-H."/>
            <person name="Park H.-S."/>
            <person name="Lee H.K."/>
            <person name="Oh T.K."/>
            <person name="Kim J.F."/>
        </authorList>
    </citation>
    <scope>NUCLEOTIDE SEQUENCE [LARGE SCALE GENOMIC DNA]</scope>
    <source>
        <strain evidence="10 11">KCTC 2396</strain>
    </source>
</reference>
<dbReference type="GO" id="GO:0071732">
    <property type="term" value="P:cellular response to nitric oxide"/>
    <property type="evidence" value="ECO:0007669"/>
    <property type="project" value="UniProtKB-ARBA"/>
</dbReference>
<dbReference type="SMART" id="SM00267">
    <property type="entry name" value="GGDEF"/>
    <property type="match status" value="1"/>
</dbReference>
<dbReference type="FunFam" id="3.30.70.270:FF:000001">
    <property type="entry name" value="Diguanylate cyclase domain protein"/>
    <property type="match status" value="1"/>
</dbReference>
<dbReference type="AlphaFoldDB" id="Q2SF23"/>
<dbReference type="PANTHER" id="PTHR44757:SF2">
    <property type="entry name" value="BIOFILM ARCHITECTURE MAINTENANCE PROTEIN MBAA"/>
    <property type="match status" value="1"/>
</dbReference>
<evidence type="ECO:0000256" key="2">
    <source>
        <dbReference type="ARBA" id="ARBA00012282"/>
    </source>
</evidence>
<feature type="domain" description="PAC" evidence="7">
    <location>
        <begin position="150"/>
        <end position="204"/>
    </location>
</feature>
<feature type="transmembrane region" description="Helical" evidence="5">
    <location>
        <begin position="7"/>
        <end position="31"/>
    </location>
</feature>